<feature type="compositionally biased region" description="Basic residues" evidence="1">
    <location>
        <begin position="321"/>
        <end position="331"/>
    </location>
</feature>
<name>A0A8J2PE95_9HEXA</name>
<proteinExistence type="predicted"/>
<keyword evidence="3" id="KW-1185">Reference proteome</keyword>
<dbReference type="Proteomes" id="UP000708208">
    <property type="component" value="Unassembled WGS sequence"/>
</dbReference>
<evidence type="ECO:0000256" key="1">
    <source>
        <dbReference type="SAM" id="MobiDB-lite"/>
    </source>
</evidence>
<feature type="compositionally biased region" description="Basic and acidic residues" evidence="1">
    <location>
        <begin position="283"/>
        <end position="306"/>
    </location>
</feature>
<evidence type="ECO:0000313" key="2">
    <source>
        <dbReference type="EMBL" id="CAG7734207.1"/>
    </source>
</evidence>
<feature type="region of interest" description="Disordered" evidence="1">
    <location>
        <begin position="129"/>
        <end position="184"/>
    </location>
</feature>
<feature type="compositionally biased region" description="Acidic residues" evidence="1">
    <location>
        <begin position="134"/>
        <end position="153"/>
    </location>
</feature>
<reference evidence="2" key="1">
    <citation type="submission" date="2021-06" db="EMBL/GenBank/DDBJ databases">
        <authorList>
            <person name="Hodson N. C."/>
            <person name="Mongue J. A."/>
            <person name="Jaron S. K."/>
        </authorList>
    </citation>
    <scope>NUCLEOTIDE SEQUENCE</scope>
</reference>
<feature type="non-terminal residue" evidence="2">
    <location>
        <position position="1"/>
    </location>
</feature>
<comment type="caution">
    <text evidence="2">The sequence shown here is derived from an EMBL/GenBank/DDBJ whole genome shotgun (WGS) entry which is preliminary data.</text>
</comment>
<gene>
    <name evidence="2" type="ORF">AFUS01_LOCUS22608</name>
</gene>
<feature type="region of interest" description="Disordered" evidence="1">
    <location>
        <begin position="1"/>
        <end position="27"/>
    </location>
</feature>
<accession>A0A8J2PE95</accession>
<dbReference type="AlphaFoldDB" id="A0A8J2PE95"/>
<feature type="compositionally biased region" description="Polar residues" evidence="1">
    <location>
        <begin position="227"/>
        <end position="236"/>
    </location>
</feature>
<evidence type="ECO:0000313" key="3">
    <source>
        <dbReference type="Proteomes" id="UP000708208"/>
    </source>
</evidence>
<organism evidence="2 3">
    <name type="scientific">Allacma fusca</name>
    <dbReference type="NCBI Taxonomy" id="39272"/>
    <lineage>
        <taxon>Eukaryota</taxon>
        <taxon>Metazoa</taxon>
        <taxon>Ecdysozoa</taxon>
        <taxon>Arthropoda</taxon>
        <taxon>Hexapoda</taxon>
        <taxon>Collembola</taxon>
        <taxon>Symphypleona</taxon>
        <taxon>Sminthuridae</taxon>
        <taxon>Allacma</taxon>
    </lineage>
</organism>
<dbReference type="EMBL" id="CAJVCH010265023">
    <property type="protein sequence ID" value="CAG7734207.1"/>
    <property type="molecule type" value="Genomic_DNA"/>
</dbReference>
<protein>
    <submittedName>
        <fullName evidence="2">Uncharacterized protein</fullName>
    </submittedName>
</protein>
<feature type="compositionally biased region" description="Basic residues" evidence="1">
    <location>
        <begin position="258"/>
        <end position="276"/>
    </location>
</feature>
<feature type="region of interest" description="Disordered" evidence="1">
    <location>
        <begin position="220"/>
        <end position="340"/>
    </location>
</feature>
<sequence>RVVDHMSNLANRNPRPLPHYEGPTDSKGDFPYREQLYSTLPCPPFHPNTIGTNRVDTGMFPEMEDISPYATFQLSDPLKKFHEEGFSQDIVVPKFYDVMQQQTYSGIRGDPRLETSSAIYGDRWVRRRKSGLGSEDEEDVDEEEEEDEDDTGSEEGLRYSALPLTTPVIETKKSNNGRSNSAHTPQLRLQSHFPHQTILHQSHHLSFPCMETKAGAILPTPSAILPDTSNNYNNPRSFPGLELREDSSSPETSPPLHHPNKHLSSSKKRVSSHSKKVSGSTMERSRRIKDAGRVSKPLEEEEKQKGLDVLPNQPLAGGNVRSKRNPTRHRLHDSDYSIAV</sequence>
<feature type="compositionally biased region" description="Polar residues" evidence="1">
    <location>
        <begin position="174"/>
        <end position="184"/>
    </location>
</feature>